<feature type="region of interest" description="Disordered" evidence="5">
    <location>
        <begin position="1"/>
        <end position="30"/>
    </location>
</feature>
<dbReference type="CDD" id="cd03506">
    <property type="entry name" value="Delta6-FADS-like"/>
    <property type="match status" value="1"/>
</dbReference>
<reference evidence="8 9" key="1">
    <citation type="journal article" date="2018" name="Cell">
        <title>The Chara Genome: Secondary Complexity and Implications for Plant Terrestrialization.</title>
        <authorList>
            <person name="Nishiyama T."/>
            <person name="Sakayama H."/>
            <person name="Vries J.D."/>
            <person name="Buschmann H."/>
            <person name="Saint-Marcoux D."/>
            <person name="Ullrich K.K."/>
            <person name="Haas F.B."/>
            <person name="Vanderstraeten L."/>
            <person name="Becker D."/>
            <person name="Lang D."/>
            <person name="Vosolsobe S."/>
            <person name="Rombauts S."/>
            <person name="Wilhelmsson P.K.I."/>
            <person name="Janitza P."/>
            <person name="Kern R."/>
            <person name="Heyl A."/>
            <person name="Rumpler F."/>
            <person name="Villalobos L.I.A.C."/>
            <person name="Clay J.M."/>
            <person name="Skokan R."/>
            <person name="Toyoda A."/>
            <person name="Suzuki Y."/>
            <person name="Kagoshima H."/>
            <person name="Schijlen E."/>
            <person name="Tajeshwar N."/>
            <person name="Catarino B."/>
            <person name="Hetherington A.J."/>
            <person name="Saltykova A."/>
            <person name="Bonnot C."/>
            <person name="Breuninger H."/>
            <person name="Symeonidi A."/>
            <person name="Radhakrishnan G.V."/>
            <person name="Van Nieuwerburgh F."/>
            <person name="Deforce D."/>
            <person name="Chang C."/>
            <person name="Karol K.G."/>
            <person name="Hedrich R."/>
            <person name="Ulvskov P."/>
            <person name="Glockner G."/>
            <person name="Delwiche C.F."/>
            <person name="Petrasek J."/>
            <person name="Van de Peer Y."/>
            <person name="Friml J."/>
            <person name="Beilby M."/>
            <person name="Dolan L."/>
            <person name="Kohara Y."/>
            <person name="Sugano S."/>
            <person name="Fujiyama A."/>
            <person name="Delaux P.-M."/>
            <person name="Quint M."/>
            <person name="TheiBen G."/>
            <person name="Hagemann M."/>
            <person name="Harholt J."/>
            <person name="Dunand C."/>
            <person name="Zachgo S."/>
            <person name="Langdale J."/>
            <person name="Maumus F."/>
            <person name="Straeten D.V.D."/>
            <person name="Gould S.B."/>
            <person name="Rensing S.A."/>
        </authorList>
    </citation>
    <scope>NUCLEOTIDE SEQUENCE [LARGE SCALE GENOMIC DNA]</scope>
    <source>
        <strain evidence="8 9">S276</strain>
    </source>
</reference>
<dbReference type="InterPro" id="IPR005804">
    <property type="entry name" value="FA_desaturase_dom"/>
</dbReference>
<keyword evidence="4" id="KW-0408">Iron</keyword>
<evidence type="ECO:0000256" key="4">
    <source>
        <dbReference type="ARBA" id="ARBA00023004"/>
    </source>
</evidence>
<feature type="transmembrane region" description="Helical" evidence="6">
    <location>
        <begin position="585"/>
        <end position="604"/>
    </location>
</feature>
<evidence type="ECO:0000256" key="3">
    <source>
        <dbReference type="ARBA" id="ARBA00022723"/>
    </source>
</evidence>
<evidence type="ECO:0000259" key="7">
    <source>
        <dbReference type="PROSITE" id="PS50255"/>
    </source>
</evidence>
<dbReference type="AlphaFoldDB" id="A0A388LMM3"/>
<evidence type="ECO:0000256" key="5">
    <source>
        <dbReference type="SAM" id="MobiDB-lite"/>
    </source>
</evidence>
<feature type="transmembrane region" description="Helical" evidence="6">
    <location>
        <begin position="444"/>
        <end position="463"/>
    </location>
</feature>
<dbReference type="PROSITE" id="PS50255">
    <property type="entry name" value="CYTOCHROME_B5_2"/>
    <property type="match status" value="1"/>
</dbReference>
<dbReference type="SUPFAM" id="SSF55856">
    <property type="entry name" value="Cytochrome b5-like heme/steroid binding domain"/>
    <property type="match status" value="1"/>
</dbReference>
<dbReference type="GO" id="GO:0046872">
    <property type="term" value="F:metal ion binding"/>
    <property type="evidence" value="ECO:0007669"/>
    <property type="project" value="UniProtKB-KW"/>
</dbReference>
<feature type="transmembrane region" description="Helical" evidence="6">
    <location>
        <begin position="616"/>
        <end position="638"/>
    </location>
</feature>
<feature type="compositionally biased region" description="Pro residues" evidence="5">
    <location>
        <begin position="247"/>
        <end position="260"/>
    </location>
</feature>
<keyword evidence="6" id="KW-0472">Membrane</keyword>
<dbReference type="GO" id="GO:0042759">
    <property type="term" value="P:long-chain fatty acid biosynthetic process"/>
    <property type="evidence" value="ECO:0007669"/>
    <property type="project" value="UniProtKB-ARBA"/>
</dbReference>
<dbReference type="GO" id="GO:0006636">
    <property type="term" value="P:unsaturated fatty acid biosynthetic process"/>
    <property type="evidence" value="ECO:0007669"/>
    <property type="project" value="UniProtKB-ARBA"/>
</dbReference>
<dbReference type="GO" id="GO:0016717">
    <property type="term" value="F:oxidoreductase activity, acting on paired donors, with oxidation of a pair of donors resulting in the reduction of molecular oxygen to two molecules of water"/>
    <property type="evidence" value="ECO:0007669"/>
    <property type="project" value="UniProtKB-ARBA"/>
</dbReference>
<dbReference type="Pfam" id="PF00487">
    <property type="entry name" value="FA_desaturase"/>
    <property type="match status" value="1"/>
</dbReference>
<evidence type="ECO:0000313" key="8">
    <source>
        <dbReference type="EMBL" id="GBG83521.1"/>
    </source>
</evidence>
<evidence type="ECO:0000256" key="6">
    <source>
        <dbReference type="SAM" id="Phobius"/>
    </source>
</evidence>
<comment type="caution">
    <text evidence="8">The sequence shown here is derived from an EMBL/GenBank/DDBJ whole genome shotgun (WGS) entry which is preliminary data.</text>
</comment>
<dbReference type="STRING" id="69332.A0A388LMM3"/>
<proteinExistence type="inferred from homology"/>
<feature type="transmembrane region" description="Helical" evidence="6">
    <location>
        <begin position="416"/>
        <end position="438"/>
    </location>
</feature>
<organism evidence="8 9">
    <name type="scientific">Chara braunii</name>
    <name type="common">Braun's stonewort</name>
    <dbReference type="NCBI Taxonomy" id="69332"/>
    <lineage>
        <taxon>Eukaryota</taxon>
        <taxon>Viridiplantae</taxon>
        <taxon>Streptophyta</taxon>
        <taxon>Charophyceae</taxon>
        <taxon>Charales</taxon>
        <taxon>Characeae</taxon>
        <taxon>Chara</taxon>
    </lineage>
</organism>
<dbReference type="PANTHER" id="PTHR19353">
    <property type="entry name" value="FATTY ACID DESATURASE 2"/>
    <property type="match status" value="1"/>
</dbReference>
<dbReference type="Gene3D" id="3.10.120.10">
    <property type="entry name" value="Cytochrome b5-like heme/steroid binding domain"/>
    <property type="match status" value="1"/>
</dbReference>
<evidence type="ECO:0000313" key="9">
    <source>
        <dbReference type="Proteomes" id="UP000265515"/>
    </source>
</evidence>
<dbReference type="InterPro" id="IPR036400">
    <property type="entry name" value="Cyt_B5-like_heme/steroid_sf"/>
</dbReference>
<dbReference type="Proteomes" id="UP000265515">
    <property type="component" value="Unassembled WGS sequence"/>
</dbReference>
<dbReference type="SMART" id="SM01117">
    <property type="entry name" value="Cyt-b5"/>
    <property type="match status" value="1"/>
</dbReference>
<protein>
    <recommendedName>
        <fullName evidence="7">Cytochrome b5 heme-binding domain-containing protein</fullName>
    </recommendedName>
</protein>
<dbReference type="Gramene" id="GBG83521">
    <property type="protein sequence ID" value="GBG83521"/>
    <property type="gene ID" value="CBR_g37236"/>
</dbReference>
<keyword evidence="2" id="KW-0349">Heme</keyword>
<feature type="domain" description="Cytochrome b5 heme-binding" evidence="7">
    <location>
        <begin position="285"/>
        <end position="359"/>
    </location>
</feature>
<comment type="similarity">
    <text evidence="1">Belongs to the fatty acid desaturase type 1 family.</text>
</comment>
<feature type="region of interest" description="Disordered" evidence="5">
    <location>
        <begin position="212"/>
        <end position="284"/>
    </location>
</feature>
<name>A0A388LMM3_CHABU</name>
<keyword evidence="6" id="KW-0812">Transmembrane</keyword>
<evidence type="ECO:0000256" key="1">
    <source>
        <dbReference type="ARBA" id="ARBA00009295"/>
    </source>
</evidence>
<keyword evidence="6" id="KW-1133">Transmembrane helix</keyword>
<dbReference type="EMBL" id="BFEA01000442">
    <property type="protein sequence ID" value="GBG83521.1"/>
    <property type="molecule type" value="Genomic_DNA"/>
</dbReference>
<keyword evidence="3" id="KW-0479">Metal-binding</keyword>
<dbReference type="GO" id="GO:0016020">
    <property type="term" value="C:membrane"/>
    <property type="evidence" value="ECO:0007669"/>
    <property type="project" value="TreeGrafter"/>
</dbReference>
<keyword evidence="9" id="KW-1185">Reference proteome</keyword>
<dbReference type="OrthoDB" id="260091at2759"/>
<evidence type="ECO:0000256" key="2">
    <source>
        <dbReference type="ARBA" id="ARBA00022617"/>
    </source>
</evidence>
<dbReference type="Pfam" id="PF00173">
    <property type="entry name" value="Cyt-b5"/>
    <property type="match status" value="1"/>
</dbReference>
<dbReference type="PANTHER" id="PTHR19353:SF19">
    <property type="entry name" value="DELTA(5) FATTY ACID DESATURASE C-RELATED"/>
    <property type="match status" value="1"/>
</dbReference>
<gene>
    <name evidence="8" type="ORF">CBR_g37236</name>
</gene>
<accession>A0A388LMM3</accession>
<dbReference type="InterPro" id="IPR001199">
    <property type="entry name" value="Cyt_B5-like_heme/steroid-bd"/>
</dbReference>
<dbReference type="InterPro" id="IPR012171">
    <property type="entry name" value="Fatty_acid_desaturase"/>
</dbReference>
<sequence>MSDREIPQPNGRLLRSARRPIGHLALGPEGDKYLFRQRRERLQQQRRAEAVEASRTLVSEAATSEAMATSAHQTSQAGSSGCVGSTVAQTQCQSTGVMASQPLVMTPEEVAIQRAVDREAQLQQVLGEIKAKKERMIRRRVRMQRRQADVSELEEMDPAEMEDDVRTIRSVLLSAWLKEEEGPGACVMAPPPSVGEAQGRAGVGGESFLMERGEEGGESWTQKTRSSMRRKSPTQHAEDGRRSTIAPPSPPSPSPSPSRPAAPAAAPAAADDDGTARRNKSRSSRQLFSLAEVARHDMPDDCWLIIRGKVYDVTTWVPKHPGGSLIYVRAGKDCTHLFDCYHPLYVRGMLDKYCIGEVERREEEVSRRKKEMLEYIDDDSQTKEDDQEEEFYTVMKRRVEALLREKKINPRVSPAMYVKSALILLGYMLCYYGTFFFFTDRDMFVAAVLCAIGMGFLMAEVGVSIQHDCNHGAYAPWQPLCYLLGTSLDIVGASSFMWKQQHVVGHHQYTNVDDFDPDIRVKDPDVRRVTTKQPWRAYQSYQHIYLALLYGVLSLKSVFIDDFSAYFSGQIGNVKISRMTTAETVIFFGGKVLYVLYILVLPLLCSPHSIDKLLGLYVLAMLVSGWTLAFMFQVAHIVEDAQFPEADRSGDRSKVRMGWAAAQAATSTGFSHGSMFWTHISGGLNYQLEHHLFPGMCHLHYPIIQPIVRATCKEFGVPYHAYPSFWAALRAHFAWLRKVGMQGMEWRLAG</sequence>
<dbReference type="FunFam" id="3.10.120.10:FF:000007">
    <property type="entry name" value="Sulfite oxidase, mitochondrial"/>
    <property type="match status" value="1"/>
</dbReference>